<dbReference type="PANTHER" id="PTHR43390">
    <property type="entry name" value="SIGNAL PEPTIDASE I"/>
    <property type="match status" value="1"/>
</dbReference>
<evidence type="ECO:0000313" key="10">
    <source>
        <dbReference type="Proteomes" id="UP000234420"/>
    </source>
</evidence>
<comment type="similarity">
    <text evidence="2 7">Belongs to the peptidase S26 family.</text>
</comment>
<feature type="active site" evidence="6">
    <location>
        <position position="86"/>
    </location>
</feature>
<keyword evidence="7" id="KW-1133">Transmembrane helix</keyword>
<dbReference type="AlphaFoldDB" id="A0A2N4UWE4"/>
<feature type="transmembrane region" description="Helical" evidence="7">
    <location>
        <begin position="61"/>
        <end position="82"/>
    </location>
</feature>
<comment type="caution">
    <text evidence="9">The sequence shown here is derived from an EMBL/GenBank/DDBJ whole genome shotgun (WGS) entry which is preliminary data.</text>
</comment>
<comment type="subcellular location">
    <subcellularLocation>
        <location evidence="7">Membrane</location>
        <topology evidence="7">Multi-pass membrane protein</topology>
    </subcellularLocation>
</comment>
<dbReference type="Pfam" id="PF10502">
    <property type="entry name" value="Peptidase_S26"/>
    <property type="match status" value="1"/>
</dbReference>
<keyword evidence="5 7" id="KW-0378">Hydrolase</keyword>
<dbReference type="PRINTS" id="PR00727">
    <property type="entry name" value="LEADERPTASE"/>
</dbReference>
<feature type="transmembrane region" description="Helical" evidence="7">
    <location>
        <begin position="6"/>
        <end position="27"/>
    </location>
</feature>
<dbReference type="PROSITE" id="PS00760">
    <property type="entry name" value="SPASE_I_2"/>
    <property type="match status" value="1"/>
</dbReference>
<feature type="active site" evidence="6">
    <location>
        <position position="142"/>
    </location>
</feature>
<dbReference type="GO" id="GO:0016020">
    <property type="term" value="C:membrane"/>
    <property type="evidence" value="ECO:0007669"/>
    <property type="project" value="UniProtKB-SubCell"/>
</dbReference>
<keyword evidence="10" id="KW-1185">Reference proteome</keyword>
<dbReference type="InterPro" id="IPR019757">
    <property type="entry name" value="Pept_S26A_signal_pept_1_Lys-AS"/>
</dbReference>
<name>A0A2N4UWE4_9GAMM</name>
<dbReference type="GO" id="GO:0006465">
    <property type="term" value="P:signal peptide processing"/>
    <property type="evidence" value="ECO:0007669"/>
    <property type="project" value="InterPro"/>
</dbReference>
<evidence type="ECO:0000256" key="6">
    <source>
        <dbReference type="PIRSR" id="PIRSR600223-1"/>
    </source>
</evidence>
<dbReference type="PROSITE" id="PS00761">
    <property type="entry name" value="SPASE_I_3"/>
    <property type="match status" value="1"/>
</dbReference>
<keyword evidence="7" id="KW-0812">Transmembrane</keyword>
<dbReference type="InterPro" id="IPR036286">
    <property type="entry name" value="LexA/Signal_pep-like_sf"/>
</dbReference>
<evidence type="ECO:0000256" key="2">
    <source>
        <dbReference type="ARBA" id="ARBA00009370"/>
    </source>
</evidence>
<evidence type="ECO:0000313" key="9">
    <source>
        <dbReference type="EMBL" id="PLC59351.1"/>
    </source>
</evidence>
<dbReference type="InterPro" id="IPR000223">
    <property type="entry name" value="Pept_S26A_signal_pept_1"/>
</dbReference>
<gene>
    <name evidence="9" type="primary">lepB</name>
    <name evidence="9" type="ORF">CIK00_03515</name>
</gene>
<dbReference type="SUPFAM" id="SSF51306">
    <property type="entry name" value="LexA/Signal peptidase"/>
    <property type="match status" value="1"/>
</dbReference>
<dbReference type="InterPro" id="IPR019758">
    <property type="entry name" value="Pept_S26A_signal_pept_1_CS"/>
</dbReference>
<dbReference type="Gene3D" id="2.10.109.10">
    <property type="entry name" value="Umud Fragment, subunit A"/>
    <property type="match status" value="1"/>
</dbReference>
<keyword evidence="7" id="KW-0472">Membrane</keyword>
<dbReference type="InterPro" id="IPR019533">
    <property type="entry name" value="Peptidase_S26"/>
</dbReference>
<organism evidence="9 10">
    <name type="scientific">Photobacterium carnosum</name>
    <dbReference type="NCBI Taxonomy" id="2023717"/>
    <lineage>
        <taxon>Bacteria</taxon>
        <taxon>Pseudomonadati</taxon>
        <taxon>Pseudomonadota</taxon>
        <taxon>Gammaproteobacteria</taxon>
        <taxon>Vibrionales</taxon>
        <taxon>Vibrionaceae</taxon>
        <taxon>Photobacterium</taxon>
    </lineage>
</organism>
<evidence type="ECO:0000256" key="7">
    <source>
        <dbReference type="RuleBase" id="RU362042"/>
    </source>
</evidence>
<sequence>MYTFFNLTLVFIWVEVLLISTFYFFSFRRNAITIIKKTGELYPDVEVLPPLFSRVFTFSHILLIVLTIVLALRFFVVEIWHIPSESMMPTYKVGDSILLNKFAYGVHDPLFNKVLYANDDEPKEGDVIIFRMPDSPGVNFIKRVIGTPGDRISYKNKKLIVTDVSGKRINGINDHAITDSKAMSVEQYYFQQDGMKANEWVVPDNSYFVMGDNRDHSHDSRFWGFVPKQNLIGKVFE</sequence>
<proteinExistence type="inferred from homology"/>
<dbReference type="CDD" id="cd06530">
    <property type="entry name" value="S26_SPase_I"/>
    <property type="match status" value="1"/>
</dbReference>
<dbReference type="GO" id="GO:0004252">
    <property type="term" value="F:serine-type endopeptidase activity"/>
    <property type="evidence" value="ECO:0007669"/>
    <property type="project" value="InterPro"/>
</dbReference>
<protein>
    <recommendedName>
        <fullName evidence="4 7">Signal peptidase I</fullName>
        <ecNumber evidence="3 7">3.4.21.89</ecNumber>
    </recommendedName>
</protein>
<evidence type="ECO:0000256" key="3">
    <source>
        <dbReference type="ARBA" id="ARBA00013208"/>
    </source>
</evidence>
<dbReference type="Proteomes" id="UP000234420">
    <property type="component" value="Unassembled WGS sequence"/>
</dbReference>
<dbReference type="NCBIfam" id="TIGR02227">
    <property type="entry name" value="sigpep_I_bact"/>
    <property type="match status" value="1"/>
</dbReference>
<comment type="catalytic activity">
    <reaction evidence="1 7">
        <text>Cleavage of hydrophobic, N-terminal signal or leader sequences from secreted and periplasmic proteins.</text>
        <dbReference type="EC" id="3.4.21.89"/>
    </reaction>
</comment>
<dbReference type="EC" id="3.4.21.89" evidence="3 7"/>
<dbReference type="EMBL" id="NPIB01000002">
    <property type="protein sequence ID" value="PLC59351.1"/>
    <property type="molecule type" value="Genomic_DNA"/>
</dbReference>
<evidence type="ECO:0000259" key="8">
    <source>
        <dbReference type="Pfam" id="PF10502"/>
    </source>
</evidence>
<dbReference type="GO" id="GO:0009003">
    <property type="term" value="F:signal peptidase activity"/>
    <property type="evidence" value="ECO:0007669"/>
    <property type="project" value="UniProtKB-EC"/>
</dbReference>
<evidence type="ECO:0000256" key="1">
    <source>
        <dbReference type="ARBA" id="ARBA00000677"/>
    </source>
</evidence>
<keyword evidence="7" id="KW-0645">Protease</keyword>
<reference evidence="9 10" key="1">
    <citation type="journal article" date="2018" name="Syst. Appl. Microbiol.">
        <title>Photobacterium carnosum sp. nov., isolated from spoiled modified atmosphere packaged poultry meat.</title>
        <authorList>
            <person name="Hilgarth M."/>
            <person name="Fuertes S."/>
            <person name="Ehrmann M."/>
            <person name="Vogel R.F."/>
        </authorList>
    </citation>
    <scope>NUCLEOTIDE SEQUENCE [LARGE SCALE GENOMIC DNA]</scope>
    <source>
        <strain evidence="9 10">TMW 2.2021</strain>
    </source>
</reference>
<feature type="domain" description="Peptidase S26" evidence="8">
    <location>
        <begin position="59"/>
        <end position="236"/>
    </location>
</feature>
<evidence type="ECO:0000256" key="5">
    <source>
        <dbReference type="ARBA" id="ARBA00022801"/>
    </source>
</evidence>
<dbReference type="PANTHER" id="PTHR43390:SF1">
    <property type="entry name" value="CHLOROPLAST PROCESSING PEPTIDASE"/>
    <property type="match status" value="1"/>
</dbReference>
<accession>A0A2N4UWE4</accession>
<evidence type="ECO:0000256" key="4">
    <source>
        <dbReference type="ARBA" id="ARBA00019232"/>
    </source>
</evidence>